<dbReference type="GO" id="GO:0003677">
    <property type="term" value="F:DNA binding"/>
    <property type="evidence" value="ECO:0007669"/>
    <property type="project" value="InterPro"/>
</dbReference>
<keyword evidence="13" id="KW-1185">Reference proteome</keyword>
<organism evidence="12 13">
    <name type="scientific">Nile crocodilepox virus (isolate Crocodylus niloticus/Zimbabwe/Ume/2001)</name>
    <name type="common">CRV</name>
    <dbReference type="NCBI Taxonomy" id="1289473"/>
    <lineage>
        <taxon>Viruses</taxon>
        <taxon>Varidnaviria</taxon>
        <taxon>Bamfordvirae</taxon>
        <taxon>Nucleocytoviricota</taxon>
        <taxon>Pokkesviricetes</taxon>
        <taxon>Chitovirales</taxon>
        <taxon>Poxviridae</taxon>
        <taxon>Chordopoxvirinae</taxon>
        <taxon>Crocodylidpoxvirus</taxon>
        <taxon>Crocodylidpoxvirus nilecrocodilepox</taxon>
        <taxon>Nile crocodilepox virus</taxon>
    </lineage>
</organism>
<organismHost>
    <name type="scientific">Crocodylus porosus</name>
    <name type="common">Saltwater crocodile</name>
    <name type="synonym">Estuarine crocodile</name>
    <dbReference type="NCBI Taxonomy" id="8502"/>
</organismHost>
<keyword evidence="5" id="KW-0808">Transferase</keyword>
<dbReference type="KEGG" id="vg:4363381"/>
<dbReference type="EMBL" id="DQ356948">
    <property type="protein sequence ID" value="ABJ08990.1"/>
    <property type="molecule type" value="Genomic_DNA"/>
</dbReference>
<dbReference type="InterPro" id="IPR000722">
    <property type="entry name" value="RNA_pol_asu"/>
</dbReference>
<dbReference type="GO" id="GO:0006351">
    <property type="term" value="P:DNA-templated transcription"/>
    <property type="evidence" value="ECO:0007669"/>
    <property type="project" value="InterPro"/>
</dbReference>
<dbReference type="PANTHER" id="PTHR19376:SF32">
    <property type="entry name" value="DNA-DIRECTED RNA POLYMERASE III SUBUNIT RPC1"/>
    <property type="match status" value="1"/>
</dbReference>
<keyword evidence="6" id="KW-0548">Nucleotidyltransferase</keyword>
<organismHost>
    <name type="scientific">Crocodylus johnstoni</name>
    <name type="common">Australian freshwater crocodile</name>
    <dbReference type="NCBI Taxonomy" id="184234"/>
</organismHost>
<dbReference type="Gene3D" id="1.10.132.30">
    <property type="match status" value="1"/>
</dbReference>
<comment type="subunit">
    <text evidence="9">The DNA-dependent RNA polymerase used for intermediate and late genes expression consists of eight subunits Rpo30/OPG66, Rpo7/OPG90, Rpo22/OPG103, Rpo147/OPG105, Rpo18/OPG119, Rpo19/OPG131, Rpo132/OPG151 and Rpo35/OPG156. The same holoenzyme, with the addition of the transcription-specificity factor OPG109, is used for early gene expression.</text>
</comment>
<dbReference type="Proteomes" id="UP000011300">
    <property type="component" value="Segment"/>
</dbReference>
<dbReference type="InterPro" id="IPR007083">
    <property type="entry name" value="RNA_pol_Rpb1_4"/>
</dbReference>
<dbReference type="Gene3D" id="4.10.860.120">
    <property type="entry name" value="RNA polymerase II, clamp domain"/>
    <property type="match status" value="1"/>
</dbReference>
<evidence type="ECO:0000256" key="3">
    <source>
        <dbReference type="ARBA" id="ARBA00021673"/>
    </source>
</evidence>
<evidence type="ECO:0000256" key="6">
    <source>
        <dbReference type="ARBA" id="ARBA00022695"/>
    </source>
</evidence>
<dbReference type="InterPro" id="IPR044893">
    <property type="entry name" value="RNA_pol_Rpb1_clamp_domain"/>
</dbReference>
<evidence type="ECO:0000256" key="7">
    <source>
        <dbReference type="ARBA" id="ARBA00023163"/>
    </source>
</evidence>
<evidence type="ECO:0000259" key="11">
    <source>
        <dbReference type="SMART" id="SM00663"/>
    </source>
</evidence>
<accession>Q070F2</accession>
<proteinExistence type="inferred from homology"/>
<evidence type="ECO:0000313" key="13">
    <source>
        <dbReference type="Proteomes" id="UP000011300"/>
    </source>
</evidence>
<evidence type="ECO:0000256" key="2">
    <source>
        <dbReference type="ARBA" id="ARBA00012418"/>
    </source>
</evidence>
<dbReference type="GO" id="GO:0003899">
    <property type="term" value="F:DNA-directed RNA polymerase activity"/>
    <property type="evidence" value="ECO:0007669"/>
    <property type="project" value="UniProtKB-EC"/>
</dbReference>
<keyword evidence="7" id="KW-0804">Transcription</keyword>
<dbReference type="GO" id="GO:0000428">
    <property type="term" value="C:DNA-directed RNA polymerase complex"/>
    <property type="evidence" value="ECO:0007669"/>
    <property type="project" value="UniProtKB-KW"/>
</dbReference>
<feature type="domain" description="RNA polymerase N-terminal" evidence="11">
    <location>
        <begin position="187"/>
        <end position="468"/>
    </location>
</feature>
<dbReference type="RefSeq" id="YP_784289.1">
    <property type="nucleotide sequence ID" value="NC_008030.1"/>
</dbReference>
<comment type="catalytic activity">
    <reaction evidence="10">
        <text>RNA(n) + a ribonucleoside 5'-triphosphate = RNA(n+1) + diphosphate</text>
        <dbReference type="Rhea" id="RHEA:21248"/>
        <dbReference type="Rhea" id="RHEA-COMP:14527"/>
        <dbReference type="Rhea" id="RHEA-COMP:17342"/>
        <dbReference type="ChEBI" id="CHEBI:33019"/>
        <dbReference type="ChEBI" id="CHEBI:61557"/>
        <dbReference type="ChEBI" id="CHEBI:140395"/>
        <dbReference type="EC" id="2.7.7.6"/>
    </reaction>
</comment>
<dbReference type="Pfam" id="PF05000">
    <property type="entry name" value="RNA_pol_Rpb1_4"/>
    <property type="match status" value="1"/>
</dbReference>
<dbReference type="GeneID" id="4363381"/>
<evidence type="ECO:0000256" key="4">
    <source>
        <dbReference type="ARBA" id="ARBA00022478"/>
    </source>
</evidence>
<dbReference type="Gene3D" id="3.30.1490.180">
    <property type="entry name" value="RNA polymerase ii"/>
    <property type="match status" value="1"/>
</dbReference>
<dbReference type="PANTHER" id="PTHR19376">
    <property type="entry name" value="DNA-DIRECTED RNA POLYMERASE"/>
    <property type="match status" value="1"/>
</dbReference>
<dbReference type="InterPro" id="IPR006592">
    <property type="entry name" value="RNA_pol_N"/>
</dbReference>
<evidence type="ECO:0000256" key="9">
    <source>
        <dbReference type="ARBA" id="ARBA00046483"/>
    </source>
</evidence>
<evidence type="ECO:0000256" key="8">
    <source>
        <dbReference type="ARBA" id="ARBA00034678"/>
    </source>
</evidence>
<dbReference type="InterPro" id="IPR007080">
    <property type="entry name" value="RNA_pol_Rpb1_1"/>
</dbReference>
<dbReference type="Pfam" id="PF04998">
    <property type="entry name" value="RNA_pol_Rpb1_5"/>
    <property type="match status" value="1"/>
</dbReference>
<dbReference type="Pfam" id="PF04983">
    <property type="entry name" value="RNA_pol_Rpb1_3"/>
    <property type="match status" value="1"/>
</dbReference>
<organismHost>
    <name type="scientific">Crocodylus niloticus</name>
    <name type="common">Nile crocodile</name>
    <name type="synonym">African crocodile</name>
    <dbReference type="NCBI Taxonomy" id="8501"/>
</organismHost>
<dbReference type="Gene3D" id="2.40.40.20">
    <property type="match status" value="1"/>
</dbReference>
<evidence type="ECO:0000256" key="1">
    <source>
        <dbReference type="ARBA" id="ARBA00006884"/>
    </source>
</evidence>
<dbReference type="InterPro" id="IPR038120">
    <property type="entry name" value="Rpb1_funnel_sf"/>
</dbReference>
<dbReference type="Pfam" id="PF04997">
    <property type="entry name" value="RNA_pol_Rpb1_1"/>
    <property type="match status" value="1"/>
</dbReference>
<comment type="function">
    <text evidence="8">Part of the DNA-dependent RNA polymerase which catalyzes the transcription of viral DNA into RNA using the four ribonucleoside triphosphates as substrates. Responsible for the transcription of early, intermediate and late genes. DNA-dependent RNA polymerase associates with the early transcription factor (ETF), itself composed of OPG118 and OPG133, thereby allowing the early genes transcription. Late transcription, and probably also intermediate transcription, require newly synthesized RNA polymerase.</text>
</comment>
<evidence type="ECO:0000313" key="12">
    <source>
        <dbReference type="EMBL" id="ABJ08990.1"/>
    </source>
</evidence>
<dbReference type="Pfam" id="PF00623">
    <property type="entry name" value="RNA_pol_Rpb1_2"/>
    <property type="match status" value="1"/>
</dbReference>
<gene>
    <name evidence="12" type="ORF">CRV099</name>
</gene>
<dbReference type="InterPro" id="IPR007066">
    <property type="entry name" value="RNA_pol_Rpb1_3"/>
</dbReference>
<comment type="similarity">
    <text evidence="1">Belongs to the poxviridae DNA-directed RNA polymerase 147 kDa subunit family.</text>
</comment>
<dbReference type="SUPFAM" id="SSF64484">
    <property type="entry name" value="beta and beta-prime subunits of DNA dependent RNA-polymerase"/>
    <property type="match status" value="1"/>
</dbReference>
<dbReference type="InterPro" id="IPR007081">
    <property type="entry name" value="RNA_pol_Rpb1_5"/>
</dbReference>
<dbReference type="InterPro" id="IPR045867">
    <property type="entry name" value="DNA-dir_RpoC_beta_prime"/>
</dbReference>
<dbReference type="Gene3D" id="6.10.250.2940">
    <property type="match status" value="1"/>
</dbReference>
<sequence length="1289" mass="148495">MKPISGVRYSLYSQNEINSTNILIQYIKNEGDYGTTKDNRLGAMDGYICKTCNSTELECFGHWGKVRIYDNVIIKPEYINEVVRLLKYICLRCGFLRSRDPYSLDNLESLPGYKIQELSNKILSKKKSCWNTQCMQPYLKVMFSKKKVCLVVKQEELAIPNICVYQKLTSIHKRFWPLLGLHQNPANLFYKEYFPVPPLIIRPAISFWVDSIPKETNEITYMLNTIVKYCIQNAEEYTIQKAVIEYDNNKILVTNTSNINLSYITSGKNNMIRSYIVARRKDQTARSVLGPDSSLSVAEVGIPDYVRQTLTEKIFVNAFTIDRVRELFKANKIKFYFNKSLRQLTSLKKNKFIKNKIHLLPGDWVEIDLQEFSNIIFGRQPSLHRYNVISSSIRATAENTIKISPGIANSQNADFDGDEEWMIVEQNPKSVIEQSVLMFPTTLLKHDVSGLPVYGSIQDEILAAYILFQMKDVSAAAVLNLLGRYGHEFPADRARYSGREIFRFLIGYDITYPGILERGSISTENIDSNFIVAMKHLSLSGLVSDYASNLEGVRFIDKMSYVLKRFLTIYGFSVTFRNLCADLDFVDELYRANVTKLNAIKRAYAEYLDDVAAGTVIPLSEFAEAEALDGMLINLTNHNVKAIDDYMKRVLRSDPDNNLLRMSCVGYKMNPTELMYILGTYGQQKVDGKHIETRVLGRVLPYYLPDSRDPEGLGYILNSLIKGLTGPQYYFTMLIARSQSIDIVCETSRTGTLARKIIKKLEDVMVDGYGQIVYYDYLVKYAANYTKTAGSVCKPVELLVPSESMTWYLEILDLWNKLKHGFIYNQGQKLARYLIFPFNFKVFVKPATEKETPLPGDRLYGMIEEFVEDIRLNDFFLLTDVDYIKYAMLTHLNPSRVRITQETFDLVIARFREKLRYSLGGGFPIGIIYAQVLSEKFTQQALSSFHTTEKSGGIKKKLGFNEFNNLTSLSKNRTEIITLISEDYRKLEAVKINFEFVCLGDLFPEISIRHDRDDDLYRVSIVLNRLYVKRESLTVPVVESLVERFVSFSVLVKEWSMETRVLDQYRVDIELALRFTQPVDFNRNKFMMMLPGAANKGKISKYKIPIYEYSCLEDHNVARPKYRLTVELANLKELGIFDLLDVNVIPGTWNTYEIFGIEAVKSYLCESLLNTYGEGLDYLYPCCDLLSSIMCVNYEPESINKFKFGNISTLKKATFGDNKAFINSALQNRTERIQDNSSCHFFSKVPRIGTGYFTYYFNLDKLVRFRKAVERQLEEEQEVKLKSLARREF</sequence>
<keyword evidence="4" id="KW-0240">DNA-directed RNA polymerase</keyword>
<dbReference type="EC" id="2.7.7.6" evidence="2"/>
<dbReference type="SMART" id="SM00663">
    <property type="entry name" value="RPOLA_N"/>
    <property type="match status" value="1"/>
</dbReference>
<protein>
    <recommendedName>
        <fullName evidence="3">DNA-directed RNA polymerase 147 kDa polypeptide</fullName>
        <ecNumber evidence="2">2.7.7.6</ecNumber>
    </recommendedName>
</protein>
<reference evidence="12 13" key="1">
    <citation type="journal article" date="2006" name="J. Virol.">
        <title>Genome of crocodilepox virus.</title>
        <authorList>
            <person name="Afonso C.L."/>
            <person name="Tulman E.R."/>
            <person name="Delhon G."/>
            <person name="Lu Z."/>
            <person name="Viljoen G.J."/>
            <person name="Wallace D.B."/>
            <person name="Kutish G.F."/>
            <person name="Rock D.L."/>
        </authorList>
    </citation>
    <scope>NUCLEOTIDE SEQUENCE [LARGE SCALE GENOMIC DNA]</scope>
    <source>
        <strain evidence="13">Isolate Crocodylus niloticus/Zimbabwe/Ume/2001</strain>
    </source>
</reference>
<evidence type="ECO:0000256" key="5">
    <source>
        <dbReference type="ARBA" id="ARBA00022679"/>
    </source>
</evidence>
<evidence type="ECO:0000256" key="10">
    <source>
        <dbReference type="ARBA" id="ARBA00048552"/>
    </source>
</evidence>
<name>Q070F2_CPRVZ</name>